<dbReference type="Proteomes" id="UP000039370">
    <property type="component" value="Unassembled WGS sequence"/>
</dbReference>
<organism evidence="1 2">
    <name type="scientific">Capnocytophaga canimorsus</name>
    <dbReference type="NCBI Taxonomy" id="28188"/>
    <lineage>
        <taxon>Bacteria</taxon>
        <taxon>Pseudomonadati</taxon>
        <taxon>Bacteroidota</taxon>
        <taxon>Flavobacteriia</taxon>
        <taxon>Flavobacteriales</taxon>
        <taxon>Flavobacteriaceae</taxon>
        <taxon>Capnocytophaga</taxon>
    </lineage>
</organism>
<sequence length="38" mass="4336">MITLQNESSSNVMEYKKVDYPVMITLQNESSSNLNAKK</sequence>
<proteinExistence type="predicted"/>
<evidence type="ECO:0000313" key="2">
    <source>
        <dbReference type="Proteomes" id="UP000039370"/>
    </source>
</evidence>
<accession>A0A0B7IJE8</accession>
<dbReference type="EMBL" id="CDOK01000122">
    <property type="protein sequence ID" value="CEN50093.1"/>
    <property type="molecule type" value="Genomic_DNA"/>
</dbReference>
<gene>
    <name evidence="1" type="ORF">CCAN11_2080004</name>
</gene>
<name>A0A0B7IJE8_9FLAO</name>
<evidence type="ECO:0000313" key="1">
    <source>
        <dbReference type="EMBL" id="CEN50093.1"/>
    </source>
</evidence>
<dbReference type="AlphaFoldDB" id="A0A0B7IJE8"/>
<protein>
    <submittedName>
        <fullName evidence="1">Uncharacterized protein</fullName>
    </submittedName>
</protein>
<reference evidence="2" key="1">
    <citation type="submission" date="2015-01" db="EMBL/GenBank/DDBJ databases">
        <authorList>
            <person name="MANFREDI Pablo"/>
        </authorList>
    </citation>
    <scope>NUCLEOTIDE SEQUENCE [LARGE SCALE GENOMIC DNA]</scope>
    <source>
        <strain evidence="2">Cc11</strain>
    </source>
</reference>